<evidence type="ECO:0000256" key="1">
    <source>
        <dbReference type="ARBA" id="ARBA00022441"/>
    </source>
</evidence>
<dbReference type="RefSeq" id="WP_272858786.1">
    <property type="nucleotide sequence ID" value="NZ_CP067134.1"/>
</dbReference>
<dbReference type="Proteomes" id="UP001218412">
    <property type="component" value="Chromosome"/>
</dbReference>
<gene>
    <name evidence="8" type="ORF">JHW45_17025</name>
</gene>
<evidence type="ECO:0000313" key="9">
    <source>
        <dbReference type="Proteomes" id="UP001218412"/>
    </source>
</evidence>
<dbReference type="PANTHER" id="PTHR45632:SF3">
    <property type="entry name" value="KELCH-LIKE PROTEIN 32"/>
    <property type="match status" value="1"/>
</dbReference>
<dbReference type="Pfam" id="PF24996">
    <property type="entry name" value="NANM"/>
    <property type="match status" value="1"/>
</dbReference>
<dbReference type="InterPro" id="IPR056734">
    <property type="entry name" value="NANM"/>
</dbReference>
<keyword evidence="2 7" id="KW-0732">Signal</keyword>
<evidence type="ECO:0000256" key="3">
    <source>
        <dbReference type="ARBA" id="ARBA00022737"/>
    </source>
</evidence>
<dbReference type="NCBIfam" id="TIGR03547">
    <property type="entry name" value="muta_rot_YjhT"/>
    <property type="match status" value="1"/>
</dbReference>
<feature type="signal peptide" evidence="7">
    <location>
        <begin position="1"/>
        <end position="25"/>
    </location>
</feature>
<proteinExistence type="predicted"/>
<evidence type="ECO:0000256" key="2">
    <source>
        <dbReference type="ARBA" id="ARBA00022729"/>
    </source>
</evidence>
<dbReference type="PANTHER" id="PTHR45632">
    <property type="entry name" value="LD33804P"/>
    <property type="match status" value="1"/>
</dbReference>
<reference evidence="8 9" key="1">
    <citation type="submission" date="2021-01" db="EMBL/GenBank/DDBJ databases">
        <title>Biogeographic distribution of Paracoccus.</title>
        <authorList>
            <person name="Hollensteiner J."/>
            <person name="Leineberger J."/>
            <person name="Brinkhoff T."/>
            <person name="Daniel R."/>
        </authorList>
    </citation>
    <scope>NUCLEOTIDE SEQUENCE [LARGE SCALE GENOMIC DNA]</scope>
    <source>
        <strain evidence="8 9">LMG25392</strain>
    </source>
</reference>
<sequence>MKLGNDVLRGLGALVLVSAAGAASAEDWPDLPLGVKNGIAARIDDRLIVGLGSAGQDLYALDLSDRAGGWQALAAFGGPAPSQPAAAVSGGALYVFSGSGNATPDAASPIVFDTVSRYDPDADRWQTLDTAAPAGLLGASAVTLEDGRIAIFGGYNKQLFDTYLADVTAIDQEADPEGWDAVVDAYMGMKPEDYDWNDLVLVFDPATESWGDLGADPSLPNTGSAVVETAPGTFLIVNGEIKPGLRTDEVKSVTIDGDEASWTRIAALPAPEGSEVQEGLAGAYAGLVDDAVIVAGGANFQGARANADAGNWYAHDGLSKHWASEVFALRDGEWSQIGTLPEGLAYGAAFAVDDGLLIVGGEDKDKAARDDVFLLKPEDGGLTIVD</sequence>
<feature type="chain" id="PRO_5045151034" evidence="7">
    <location>
        <begin position="26"/>
        <end position="386"/>
    </location>
</feature>
<dbReference type="InterPro" id="IPR019936">
    <property type="entry name" value="NanM_proteobact"/>
</dbReference>
<name>A0ABY7SV22_9RHOB</name>
<keyword evidence="4" id="KW-0574">Periplasm</keyword>
<dbReference type="SUPFAM" id="SSF117281">
    <property type="entry name" value="Kelch motif"/>
    <property type="match status" value="1"/>
</dbReference>
<keyword evidence="9" id="KW-1185">Reference proteome</keyword>
<organism evidence="8 9">
    <name type="scientific">Paracoccus stylophorae</name>
    <dbReference type="NCBI Taxonomy" id="659350"/>
    <lineage>
        <taxon>Bacteria</taxon>
        <taxon>Pseudomonadati</taxon>
        <taxon>Pseudomonadota</taxon>
        <taxon>Alphaproteobacteria</taxon>
        <taxon>Rhodobacterales</taxon>
        <taxon>Paracoccaceae</taxon>
        <taxon>Paracoccus</taxon>
    </lineage>
</organism>
<keyword evidence="6" id="KW-0119">Carbohydrate metabolism</keyword>
<protein>
    <submittedName>
        <fullName evidence="8">N-acetylneuraminate epimerase</fullName>
    </submittedName>
</protein>
<accession>A0ABY7SV22</accession>
<keyword evidence="5" id="KW-0413">Isomerase</keyword>
<dbReference type="Gene3D" id="2.120.10.80">
    <property type="entry name" value="Kelch-type beta propeller"/>
    <property type="match status" value="2"/>
</dbReference>
<dbReference type="InterPro" id="IPR015915">
    <property type="entry name" value="Kelch-typ_b-propeller"/>
</dbReference>
<evidence type="ECO:0000256" key="7">
    <source>
        <dbReference type="SAM" id="SignalP"/>
    </source>
</evidence>
<evidence type="ECO:0000256" key="5">
    <source>
        <dbReference type="ARBA" id="ARBA00023235"/>
    </source>
</evidence>
<evidence type="ECO:0000313" key="8">
    <source>
        <dbReference type="EMBL" id="WCR10713.1"/>
    </source>
</evidence>
<dbReference type="EMBL" id="CP067134">
    <property type="protein sequence ID" value="WCR10713.1"/>
    <property type="molecule type" value="Genomic_DNA"/>
</dbReference>
<evidence type="ECO:0000256" key="6">
    <source>
        <dbReference type="ARBA" id="ARBA00023277"/>
    </source>
</evidence>
<keyword evidence="3" id="KW-0677">Repeat</keyword>
<dbReference type="NCBIfam" id="NF010730">
    <property type="entry name" value="PRK14131.1"/>
    <property type="match status" value="1"/>
</dbReference>
<keyword evidence="1" id="KW-0880">Kelch repeat</keyword>
<evidence type="ECO:0000256" key="4">
    <source>
        <dbReference type="ARBA" id="ARBA00022764"/>
    </source>
</evidence>